<dbReference type="HOGENOM" id="CLU_1499944_0_0_1"/>
<dbReference type="InterPro" id="IPR001433">
    <property type="entry name" value="OxRdtase_FAD/NAD-bd"/>
</dbReference>
<protein>
    <recommendedName>
        <fullName evidence="3">cytochrome-b5 reductase</fullName>
        <ecNumber evidence="3">1.6.2.2</ecNumber>
    </recommendedName>
</protein>
<evidence type="ECO:0000256" key="5">
    <source>
        <dbReference type="ARBA" id="ARBA00022827"/>
    </source>
</evidence>
<feature type="binding site" evidence="8">
    <location>
        <position position="77"/>
    </location>
    <ligand>
        <name>FAD</name>
        <dbReference type="ChEBI" id="CHEBI:57692"/>
    </ligand>
</feature>
<keyword evidence="6" id="KW-0560">Oxidoreductase</keyword>
<dbReference type="EC" id="1.6.2.2" evidence="3"/>
<dbReference type="PRINTS" id="PR00371">
    <property type="entry name" value="FPNCR"/>
</dbReference>
<feature type="binding site" evidence="8">
    <location>
        <position position="75"/>
    </location>
    <ligand>
        <name>FAD</name>
        <dbReference type="ChEBI" id="CHEBI:57692"/>
    </ligand>
</feature>
<evidence type="ECO:0000313" key="10">
    <source>
        <dbReference type="EMBL" id="EFX73972.1"/>
    </source>
</evidence>
<dbReference type="InterPro" id="IPR017927">
    <property type="entry name" value="FAD-bd_FR_type"/>
</dbReference>
<feature type="binding site" evidence="8">
    <location>
        <position position="58"/>
    </location>
    <ligand>
        <name>FAD</name>
        <dbReference type="ChEBI" id="CHEBI:57692"/>
    </ligand>
</feature>
<feature type="non-terminal residue" evidence="10">
    <location>
        <position position="1"/>
    </location>
</feature>
<proteinExistence type="inferred from homology"/>
<evidence type="ECO:0000256" key="4">
    <source>
        <dbReference type="ARBA" id="ARBA00022630"/>
    </source>
</evidence>
<feature type="binding site" evidence="8">
    <location>
        <position position="85"/>
    </location>
    <ligand>
        <name>FAD</name>
        <dbReference type="ChEBI" id="CHEBI:57692"/>
    </ligand>
</feature>
<feature type="binding site" evidence="8">
    <location>
        <position position="60"/>
    </location>
    <ligand>
        <name>FAD</name>
        <dbReference type="ChEBI" id="CHEBI:57692"/>
    </ligand>
</feature>
<name>E9H2F8_DAPPU</name>
<dbReference type="PhylomeDB" id="E9H2F8"/>
<accession>E9H2F8</accession>
<feature type="binding site" evidence="8">
    <location>
        <position position="127"/>
    </location>
    <ligand>
        <name>FAD</name>
        <dbReference type="ChEBI" id="CHEBI:57692"/>
    </ligand>
</feature>
<evidence type="ECO:0000256" key="6">
    <source>
        <dbReference type="ARBA" id="ARBA00023002"/>
    </source>
</evidence>
<dbReference type="Gene3D" id="3.40.50.80">
    <property type="entry name" value="Nucleotide-binding domain of ferredoxin-NADP reductase (FNR) module"/>
    <property type="match status" value="1"/>
</dbReference>
<evidence type="ECO:0000256" key="7">
    <source>
        <dbReference type="ARBA" id="ARBA00023027"/>
    </source>
</evidence>
<dbReference type="InterPro" id="IPR001709">
    <property type="entry name" value="Flavoprot_Pyr_Nucl_cyt_Rdtase"/>
</dbReference>
<dbReference type="GO" id="GO:0090524">
    <property type="term" value="F:cytochrome-b5 reductase activity, acting on NADH"/>
    <property type="evidence" value="ECO:0007669"/>
    <property type="project" value="UniProtKB-EC"/>
</dbReference>
<dbReference type="AlphaFoldDB" id="E9H2F8"/>
<dbReference type="SUPFAM" id="SSF52343">
    <property type="entry name" value="Ferredoxin reductase-like, C-terminal NADP-linked domain"/>
    <property type="match status" value="1"/>
</dbReference>
<gene>
    <name evidence="10" type="ORF">DAPPUDRAFT_34463</name>
</gene>
<comment type="similarity">
    <text evidence="2">Belongs to the flavoprotein pyridine nucleotide cytochrome reductase family.</text>
</comment>
<evidence type="ECO:0000256" key="1">
    <source>
        <dbReference type="ARBA" id="ARBA00001974"/>
    </source>
</evidence>
<dbReference type="STRING" id="6669.E9H2F8"/>
<feature type="binding site" evidence="8">
    <location>
        <position position="59"/>
    </location>
    <ligand>
        <name>FAD</name>
        <dbReference type="ChEBI" id="CHEBI:57692"/>
    </ligand>
</feature>
<dbReference type="eggNOG" id="KOG0534">
    <property type="taxonomic scope" value="Eukaryota"/>
</dbReference>
<comment type="cofactor">
    <cofactor evidence="1 8">
        <name>FAD</name>
        <dbReference type="ChEBI" id="CHEBI:57692"/>
    </cofactor>
</comment>
<dbReference type="PANTHER" id="PTHR19370">
    <property type="entry name" value="NADH-CYTOCHROME B5 REDUCTASE"/>
    <property type="match status" value="1"/>
</dbReference>
<dbReference type="KEGG" id="dpx:DAPPUDRAFT_34463"/>
<dbReference type="PRINTS" id="PR00406">
    <property type="entry name" value="CYTB5RDTASE"/>
</dbReference>
<feature type="domain" description="FAD-binding FR-type" evidence="9">
    <location>
        <begin position="7"/>
        <end position="110"/>
    </location>
</feature>
<dbReference type="PANTHER" id="PTHR19370:SF184">
    <property type="entry name" value="NADH-CYTOCHROME B5 REDUCTASE-LIKE"/>
    <property type="match status" value="1"/>
</dbReference>
<keyword evidence="11" id="KW-1185">Reference proteome</keyword>
<dbReference type="InParanoid" id="E9H2F8"/>
<sequence length="180" mass="20801">NTKMNPETYVDCVIESVEPVCPSVFLFHFKLPENHCMEFSASQHLIARESTSNSTISRPYTLISSPGLVTKFTVLIKLYDNGMMSNIIKRKWLTGKVVSWRGPIGQCDYKPNSYRNVLMIAAGTGITPLYQITKLIIDNPDDETRVFLLYGCRTYSEIIFQREFHQLQDYWNFKACYFLS</sequence>
<dbReference type="Gene3D" id="2.40.30.10">
    <property type="entry name" value="Translation factors"/>
    <property type="match status" value="1"/>
</dbReference>
<reference evidence="10 11" key="1">
    <citation type="journal article" date="2011" name="Science">
        <title>The ecoresponsive genome of Daphnia pulex.</title>
        <authorList>
            <person name="Colbourne J.K."/>
            <person name="Pfrender M.E."/>
            <person name="Gilbert D."/>
            <person name="Thomas W.K."/>
            <person name="Tucker A."/>
            <person name="Oakley T.H."/>
            <person name="Tokishita S."/>
            <person name="Aerts A."/>
            <person name="Arnold G.J."/>
            <person name="Basu M.K."/>
            <person name="Bauer D.J."/>
            <person name="Caceres C.E."/>
            <person name="Carmel L."/>
            <person name="Casola C."/>
            <person name="Choi J.H."/>
            <person name="Detter J.C."/>
            <person name="Dong Q."/>
            <person name="Dusheyko S."/>
            <person name="Eads B.D."/>
            <person name="Frohlich T."/>
            <person name="Geiler-Samerotte K.A."/>
            <person name="Gerlach D."/>
            <person name="Hatcher P."/>
            <person name="Jogdeo S."/>
            <person name="Krijgsveld J."/>
            <person name="Kriventseva E.V."/>
            <person name="Kultz D."/>
            <person name="Laforsch C."/>
            <person name="Lindquist E."/>
            <person name="Lopez J."/>
            <person name="Manak J.R."/>
            <person name="Muller J."/>
            <person name="Pangilinan J."/>
            <person name="Patwardhan R.P."/>
            <person name="Pitluck S."/>
            <person name="Pritham E.J."/>
            <person name="Rechtsteiner A."/>
            <person name="Rho M."/>
            <person name="Rogozin I.B."/>
            <person name="Sakarya O."/>
            <person name="Salamov A."/>
            <person name="Schaack S."/>
            <person name="Shapiro H."/>
            <person name="Shiga Y."/>
            <person name="Skalitzky C."/>
            <person name="Smith Z."/>
            <person name="Souvorov A."/>
            <person name="Sung W."/>
            <person name="Tang Z."/>
            <person name="Tsuchiya D."/>
            <person name="Tu H."/>
            <person name="Vos H."/>
            <person name="Wang M."/>
            <person name="Wolf Y.I."/>
            <person name="Yamagata H."/>
            <person name="Yamada T."/>
            <person name="Ye Y."/>
            <person name="Shaw J.R."/>
            <person name="Andrews J."/>
            <person name="Crease T.J."/>
            <person name="Tang H."/>
            <person name="Lucas S.M."/>
            <person name="Robertson H.M."/>
            <person name="Bork P."/>
            <person name="Koonin E.V."/>
            <person name="Zdobnov E.M."/>
            <person name="Grigoriev I.V."/>
            <person name="Lynch M."/>
            <person name="Boore J.L."/>
        </authorList>
    </citation>
    <scope>NUCLEOTIDE SEQUENCE [LARGE SCALE GENOMIC DNA]</scope>
</reference>
<keyword evidence="4 8" id="KW-0285">Flavoprotein</keyword>
<organism evidence="10 11">
    <name type="scientific">Daphnia pulex</name>
    <name type="common">Water flea</name>
    <dbReference type="NCBI Taxonomy" id="6669"/>
    <lineage>
        <taxon>Eukaryota</taxon>
        <taxon>Metazoa</taxon>
        <taxon>Ecdysozoa</taxon>
        <taxon>Arthropoda</taxon>
        <taxon>Crustacea</taxon>
        <taxon>Branchiopoda</taxon>
        <taxon>Diplostraca</taxon>
        <taxon>Cladocera</taxon>
        <taxon>Anomopoda</taxon>
        <taxon>Daphniidae</taxon>
        <taxon>Daphnia</taxon>
    </lineage>
</organism>
<dbReference type="EMBL" id="GL732586">
    <property type="protein sequence ID" value="EFX73972.1"/>
    <property type="molecule type" value="Genomic_DNA"/>
</dbReference>
<dbReference type="InterPro" id="IPR001834">
    <property type="entry name" value="CBR-like"/>
</dbReference>
<evidence type="ECO:0000256" key="3">
    <source>
        <dbReference type="ARBA" id="ARBA00012011"/>
    </source>
</evidence>
<dbReference type="Proteomes" id="UP000000305">
    <property type="component" value="Unassembled WGS sequence"/>
</dbReference>
<evidence type="ECO:0000256" key="8">
    <source>
        <dbReference type="PIRSR" id="PIRSR601834-1"/>
    </source>
</evidence>
<evidence type="ECO:0000259" key="9">
    <source>
        <dbReference type="PROSITE" id="PS51384"/>
    </source>
</evidence>
<keyword evidence="5 8" id="KW-0274">FAD</keyword>
<dbReference type="CDD" id="cd06183">
    <property type="entry name" value="cyt_b5_reduct_like"/>
    <property type="match status" value="1"/>
</dbReference>
<dbReference type="PROSITE" id="PS51384">
    <property type="entry name" value="FAD_FR"/>
    <property type="match status" value="1"/>
</dbReference>
<feature type="non-terminal residue" evidence="10">
    <location>
        <position position="180"/>
    </location>
</feature>
<dbReference type="OrthoDB" id="432685at2759"/>
<dbReference type="Pfam" id="PF00970">
    <property type="entry name" value="FAD_binding_6"/>
    <property type="match status" value="1"/>
</dbReference>
<evidence type="ECO:0000313" key="11">
    <source>
        <dbReference type="Proteomes" id="UP000000305"/>
    </source>
</evidence>
<keyword evidence="7" id="KW-0520">NAD</keyword>
<dbReference type="InterPro" id="IPR039261">
    <property type="entry name" value="FNR_nucleotide-bd"/>
</dbReference>
<feature type="binding site" evidence="8">
    <location>
        <position position="84"/>
    </location>
    <ligand>
        <name>FAD</name>
        <dbReference type="ChEBI" id="CHEBI:57692"/>
    </ligand>
</feature>
<evidence type="ECO:0000256" key="2">
    <source>
        <dbReference type="ARBA" id="ARBA00006105"/>
    </source>
</evidence>
<dbReference type="SUPFAM" id="SSF63380">
    <property type="entry name" value="Riboflavin synthase domain-like"/>
    <property type="match status" value="1"/>
</dbReference>
<dbReference type="Pfam" id="PF00175">
    <property type="entry name" value="NAD_binding_1"/>
    <property type="match status" value="1"/>
</dbReference>
<dbReference type="InterPro" id="IPR008333">
    <property type="entry name" value="Cbr1-like_FAD-bd_dom"/>
</dbReference>
<dbReference type="InterPro" id="IPR017938">
    <property type="entry name" value="Riboflavin_synthase-like_b-brl"/>
</dbReference>